<evidence type="ECO:0000313" key="2">
    <source>
        <dbReference type="Proteomes" id="UP000235388"/>
    </source>
</evidence>
<reference evidence="1 2" key="1">
    <citation type="submission" date="2017-11" db="EMBL/GenBank/DDBJ databases">
        <title>De novo assembly and phasing of dikaryotic genomes from two isolates of Puccinia coronata f. sp. avenae, the causal agent of oat crown rust.</title>
        <authorList>
            <person name="Miller M.E."/>
            <person name="Zhang Y."/>
            <person name="Omidvar V."/>
            <person name="Sperschneider J."/>
            <person name="Schwessinger B."/>
            <person name="Raley C."/>
            <person name="Palmer J.M."/>
            <person name="Garnica D."/>
            <person name="Upadhyaya N."/>
            <person name="Rathjen J."/>
            <person name="Taylor J.M."/>
            <person name="Park R.F."/>
            <person name="Dodds P.N."/>
            <person name="Hirsch C.D."/>
            <person name="Kianian S.F."/>
            <person name="Figueroa M."/>
        </authorList>
    </citation>
    <scope>NUCLEOTIDE SEQUENCE [LARGE SCALE GENOMIC DNA]</scope>
    <source>
        <strain evidence="1">12NC29</strain>
    </source>
</reference>
<gene>
    <name evidence="1" type="ORF">PCANC_04594</name>
</gene>
<proteinExistence type="predicted"/>
<name>A0A2N5W0L2_9BASI</name>
<comment type="caution">
    <text evidence="1">The sequence shown here is derived from an EMBL/GenBank/DDBJ whole genome shotgun (WGS) entry which is preliminary data.</text>
</comment>
<dbReference type="EMBL" id="PGCJ01000029">
    <property type="protein sequence ID" value="PLW55722.1"/>
    <property type="molecule type" value="Genomic_DNA"/>
</dbReference>
<accession>A0A2N5W0L2</accession>
<dbReference type="AlphaFoldDB" id="A0A2N5W0L2"/>
<protein>
    <submittedName>
        <fullName evidence="1">Uncharacterized protein</fullName>
    </submittedName>
</protein>
<sequence>MNNLNGHETMFSVLGDVDSSSSWGDLIQSLREPVPPPSVPCSANPIPPYKVSSQALMNPATTGTYISSAAGWFVESPSSDISDNYGTSSKRPRLTEAPFDTDTVIGQDDTSIKSSVTGINILPQSEFIPQSPLHEALMPWRHNINSFPRNSNLAITTGSTNTLLVNPSSDPERREEIVSQSLKSQVLMDYKTNSNNMLQGTGKKVLRNNIYLSPKEQPSLVREAGLENTLDFERMKRKKTSSCKTFQYFDIVIWKGKP</sequence>
<organism evidence="1 2">
    <name type="scientific">Puccinia coronata f. sp. avenae</name>
    <dbReference type="NCBI Taxonomy" id="200324"/>
    <lineage>
        <taxon>Eukaryota</taxon>
        <taxon>Fungi</taxon>
        <taxon>Dikarya</taxon>
        <taxon>Basidiomycota</taxon>
        <taxon>Pucciniomycotina</taxon>
        <taxon>Pucciniomycetes</taxon>
        <taxon>Pucciniales</taxon>
        <taxon>Pucciniaceae</taxon>
        <taxon>Puccinia</taxon>
    </lineage>
</organism>
<dbReference type="Proteomes" id="UP000235388">
    <property type="component" value="Unassembled WGS sequence"/>
</dbReference>
<evidence type="ECO:0000313" key="1">
    <source>
        <dbReference type="EMBL" id="PLW55722.1"/>
    </source>
</evidence>
<keyword evidence="2" id="KW-1185">Reference proteome</keyword>